<comment type="caution">
    <text evidence="1">The sequence shown here is derived from an EMBL/GenBank/DDBJ whole genome shotgun (WGS) entry which is preliminary data.</text>
</comment>
<gene>
    <name evidence="1" type="ORF">C8D77_11597</name>
</gene>
<organism evidence="1 2">
    <name type="scientific">Rhizobium loti</name>
    <name type="common">Mesorhizobium loti</name>
    <dbReference type="NCBI Taxonomy" id="381"/>
    <lineage>
        <taxon>Bacteria</taxon>
        <taxon>Pseudomonadati</taxon>
        <taxon>Pseudomonadota</taxon>
        <taxon>Alphaproteobacteria</taxon>
        <taxon>Hyphomicrobiales</taxon>
        <taxon>Phyllobacteriaceae</taxon>
        <taxon>Mesorhizobium</taxon>
    </lineage>
</organism>
<dbReference type="EMBL" id="QGGH01000015">
    <property type="protein sequence ID" value="PWJ87658.1"/>
    <property type="molecule type" value="Genomic_DNA"/>
</dbReference>
<accession>A0A8E3B2G0</accession>
<evidence type="ECO:0000313" key="1">
    <source>
        <dbReference type="EMBL" id="PWJ87658.1"/>
    </source>
</evidence>
<proteinExistence type="predicted"/>
<protein>
    <submittedName>
        <fullName evidence="1">Uncharacterized protein</fullName>
    </submittedName>
</protein>
<name>A0A8E3B2G0_RHILI</name>
<reference evidence="1 2" key="1">
    <citation type="submission" date="2018-05" db="EMBL/GenBank/DDBJ databases">
        <title>Genomic Encyclopedia of Type Strains, Phase IV (KMG-IV): sequencing the most valuable type-strain genomes for metagenomic binning, comparative biology and taxonomic classification.</title>
        <authorList>
            <person name="Goeker M."/>
        </authorList>
    </citation>
    <scope>NUCLEOTIDE SEQUENCE [LARGE SCALE GENOMIC DNA]</scope>
    <source>
        <strain evidence="1 2">DSM 2626</strain>
    </source>
</reference>
<dbReference type="Proteomes" id="UP000245631">
    <property type="component" value="Unassembled WGS sequence"/>
</dbReference>
<dbReference type="AlphaFoldDB" id="A0A8E3B2G0"/>
<evidence type="ECO:0000313" key="2">
    <source>
        <dbReference type="Proteomes" id="UP000245631"/>
    </source>
</evidence>
<sequence length="86" mass="9555">MSHAALGPAVNKDGEALARPFVKCLLRLIRAQDFHGSCQRKSDTGLLADFIVTEELRRNIHSLAIRIRTCCGDSTCRSWRSRSAQA</sequence>
<dbReference type="Gene3D" id="1.10.3100.20">
    <property type="entry name" value="Protein of unknown function DUF269"/>
    <property type="match status" value="1"/>
</dbReference>